<dbReference type="PANTHER" id="PTHR40626:SF11">
    <property type="entry name" value="ZINC FINGER PROTEIN YPR022C"/>
    <property type="match status" value="1"/>
</dbReference>
<dbReference type="PROSITE" id="PS00028">
    <property type="entry name" value="ZINC_FINGER_C2H2_1"/>
    <property type="match status" value="2"/>
</dbReference>
<feature type="region of interest" description="Disordered" evidence="8">
    <location>
        <begin position="647"/>
        <end position="674"/>
    </location>
</feature>
<dbReference type="Proteomes" id="UP000756132">
    <property type="component" value="Chromosome 3"/>
</dbReference>
<dbReference type="SUPFAM" id="SSF57667">
    <property type="entry name" value="beta-beta-alpha zinc fingers"/>
    <property type="match status" value="1"/>
</dbReference>
<evidence type="ECO:0000259" key="9">
    <source>
        <dbReference type="PROSITE" id="PS50157"/>
    </source>
</evidence>
<feature type="compositionally biased region" description="Polar residues" evidence="8">
    <location>
        <begin position="161"/>
        <end position="182"/>
    </location>
</feature>
<dbReference type="GO" id="GO:0000981">
    <property type="term" value="F:DNA-binding transcription factor activity, RNA polymerase II-specific"/>
    <property type="evidence" value="ECO:0007669"/>
    <property type="project" value="InterPro"/>
</dbReference>
<evidence type="ECO:0000256" key="6">
    <source>
        <dbReference type="ARBA" id="ARBA00023242"/>
    </source>
</evidence>
<dbReference type="KEGG" id="ffu:CLAFUR5_07915"/>
<feature type="region of interest" description="Disordered" evidence="8">
    <location>
        <begin position="1"/>
        <end position="49"/>
    </location>
</feature>
<feature type="domain" description="C2H2-type" evidence="9">
    <location>
        <begin position="87"/>
        <end position="116"/>
    </location>
</feature>
<feature type="compositionally biased region" description="Polar residues" evidence="8">
    <location>
        <begin position="282"/>
        <end position="293"/>
    </location>
</feature>
<dbReference type="GeneID" id="71987793"/>
<comment type="subcellular location">
    <subcellularLocation>
        <location evidence="1">Nucleus</location>
    </subcellularLocation>
</comment>
<evidence type="ECO:0000256" key="2">
    <source>
        <dbReference type="ARBA" id="ARBA00022723"/>
    </source>
</evidence>
<dbReference type="Gene3D" id="3.30.160.60">
    <property type="entry name" value="Classic Zinc Finger"/>
    <property type="match status" value="1"/>
</dbReference>
<accession>A0A9Q8P6Z9</accession>
<evidence type="ECO:0000256" key="5">
    <source>
        <dbReference type="ARBA" id="ARBA00022833"/>
    </source>
</evidence>
<keyword evidence="11" id="KW-1185">Reference proteome</keyword>
<dbReference type="InterPro" id="IPR051059">
    <property type="entry name" value="VerF-like"/>
</dbReference>
<feature type="compositionally biased region" description="Acidic residues" evidence="8">
    <location>
        <begin position="27"/>
        <end position="38"/>
    </location>
</feature>
<proteinExistence type="predicted"/>
<reference evidence="10" key="1">
    <citation type="submission" date="2021-12" db="EMBL/GenBank/DDBJ databases">
        <authorList>
            <person name="Zaccaron A."/>
            <person name="Stergiopoulos I."/>
        </authorList>
    </citation>
    <scope>NUCLEOTIDE SEQUENCE</scope>
    <source>
        <strain evidence="10">Race5_Kim</strain>
    </source>
</reference>
<dbReference type="CDD" id="cd12148">
    <property type="entry name" value="fungal_TF_MHR"/>
    <property type="match status" value="1"/>
</dbReference>
<dbReference type="InterPro" id="IPR013087">
    <property type="entry name" value="Znf_C2H2_type"/>
</dbReference>
<dbReference type="PANTHER" id="PTHR40626">
    <property type="entry name" value="MIP31509P"/>
    <property type="match status" value="1"/>
</dbReference>
<evidence type="ECO:0000256" key="1">
    <source>
        <dbReference type="ARBA" id="ARBA00004123"/>
    </source>
</evidence>
<keyword evidence="3" id="KW-0677">Repeat</keyword>
<feature type="region of interest" description="Disordered" evidence="8">
    <location>
        <begin position="153"/>
        <end position="293"/>
    </location>
</feature>
<gene>
    <name evidence="10" type="ORF">CLAFUR5_07915</name>
</gene>
<name>A0A9Q8P6Z9_PASFU</name>
<keyword evidence="2" id="KW-0479">Metal-binding</keyword>
<keyword evidence="6" id="KW-0539">Nucleus</keyword>
<dbReference type="GO" id="GO:0000978">
    <property type="term" value="F:RNA polymerase II cis-regulatory region sequence-specific DNA binding"/>
    <property type="evidence" value="ECO:0007669"/>
    <property type="project" value="InterPro"/>
</dbReference>
<dbReference type="GO" id="GO:0000785">
    <property type="term" value="C:chromatin"/>
    <property type="evidence" value="ECO:0007669"/>
    <property type="project" value="TreeGrafter"/>
</dbReference>
<dbReference type="PROSITE" id="PS50157">
    <property type="entry name" value="ZINC_FINGER_C2H2_2"/>
    <property type="match status" value="2"/>
</dbReference>
<dbReference type="AlphaFoldDB" id="A0A9Q8P6Z9"/>
<feature type="region of interest" description="Disordered" evidence="8">
    <location>
        <begin position="829"/>
        <end position="855"/>
    </location>
</feature>
<organism evidence="10 11">
    <name type="scientific">Passalora fulva</name>
    <name type="common">Tomato leaf mold</name>
    <name type="synonym">Cladosporium fulvum</name>
    <dbReference type="NCBI Taxonomy" id="5499"/>
    <lineage>
        <taxon>Eukaryota</taxon>
        <taxon>Fungi</taxon>
        <taxon>Dikarya</taxon>
        <taxon>Ascomycota</taxon>
        <taxon>Pezizomycotina</taxon>
        <taxon>Dothideomycetes</taxon>
        <taxon>Dothideomycetidae</taxon>
        <taxon>Mycosphaerellales</taxon>
        <taxon>Mycosphaerellaceae</taxon>
        <taxon>Fulvia</taxon>
    </lineage>
</organism>
<dbReference type="InterPro" id="IPR007219">
    <property type="entry name" value="XnlR_reg_dom"/>
</dbReference>
<feature type="region of interest" description="Disordered" evidence="8">
    <location>
        <begin position="322"/>
        <end position="346"/>
    </location>
</feature>
<dbReference type="OrthoDB" id="427030at2759"/>
<reference evidence="10" key="2">
    <citation type="journal article" date="2022" name="Microb. Genom.">
        <title>A chromosome-scale genome assembly of the tomato pathogen Cladosporium fulvum reveals a compartmentalized genome architecture and the presence of a dispensable chromosome.</title>
        <authorList>
            <person name="Zaccaron A.Z."/>
            <person name="Chen L.H."/>
            <person name="Samaras A."/>
            <person name="Stergiopoulos I."/>
        </authorList>
    </citation>
    <scope>NUCLEOTIDE SEQUENCE</scope>
    <source>
        <strain evidence="10">Race5_Kim</strain>
    </source>
</reference>
<dbReference type="GO" id="GO:0006351">
    <property type="term" value="P:DNA-templated transcription"/>
    <property type="evidence" value="ECO:0007669"/>
    <property type="project" value="InterPro"/>
</dbReference>
<feature type="domain" description="C2H2-type" evidence="9">
    <location>
        <begin position="57"/>
        <end position="86"/>
    </location>
</feature>
<feature type="compositionally biased region" description="Polar residues" evidence="8">
    <location>
        <begin position="829"/>
        <end position="847"/>
    </location>
</feature>
<dbReference type="GO" id="GO:0005634">
    <property type="term" value="C:nucleus"/>
    <property type="evidence" value="ECO:0007669"/>
    <property type="project" value="UniProtKB-SubCell"/>
</dbReference>
<evidence type="ECO:0000256" key="4">
    <source>
        <dbReference type="ARBA" id="ARBA00022771"/>
    </source>
</evidence>
<dbReference type="SMART" id="SM00355">
    <property type="entry name" value="ZnF_C2H2"/>
    <property type="match status" value="2"/>
</dbReference>
<feature type="region of interest" description="Disordered" evidence="8">
    <location>
        <begin position="431"/>
        <end position="450"/>
    </location>
</feature>
<dbReference type="InterPro" id="IPR036236">
    <property type="entry name" value="Znf_C2H2_sf"/>
</dbReference>
<dbReference type="GO" id="GO:0008270">
    <property type="term" value="F:zinc ion binding"/>
    <property type="evidence" value="ECO:0007669"/>
    <property type="project" value="UniProtKB-KW"/>
</dbReference>
<keyword evidence="5" id="KW-0862">Zinc</keyword>
<dbReference type="Pfam" id="PF04082">
    <property type="entry name" value="Fungal_trans"/>
    <property type="match status" value="1"/>
</dbReference>
<evidence type="ECO:0000256" key="8">
    <source>
        <dbReference type="SAM" id="MobiDB-lite"/>
    </source>
</evidence>
<evidence type="ECO:0000256" key="3">
    <source>
        <dbReference type="ARBA" id="ARBA00022737"/>
    </source>
</evidence>
<protein>
    <submittedName>
        <fullName evidence="10">Zinc finger protein klf1</fullName>
    </submittedName>
</protein>
<evidence type="ECO:0000256" key="7">
    <source>
        <dbReference type="PROSITE-ProRule" id="PRU00042"/>
    </source>
</evidence>
<keyword evidence="4 7" id="KW-0863">Zinc-finger</keyword>
<dbReference type="EMBL" id="CP090165">
    <property type="protein sequence ID" value="UJO15554.1"/>
    <property type="molecule type" value="Genomic_DNA"/>
</dbReference>
<evidence type="ECO:0000313" key="10">
    <source>
        <dbReference type="EMBL" id="UJO15554.1"/>
    </source>
</evidence>
<dbReference type="RefSeq" id="XP_047759920.1">
    <property type="nucleotide sequence ID" value="XM_047907063.1"/>
</dbReference>
<sequence>MIMSGVPGSKAMNKAAEQRPGSSNDGTVDDAEHEVDDVSENKPKKKRRIIKTTDKKYECPTKGCGKSYSRAEHLYRHQLNHTPKRHYNCDFPGCDRYFVRADLCARHRERHTAKGSHLQRKDAFMNSQRTAAANSDGTSPEFGLKASAAASIVSPVDSAHPRQQQSSSQAGTYLPPTAQQVQPYRPNGEQHHDQVPMPSLPPLQTEPGVGAQLNGAPYSAYQNRYPGSGQMMPPPTSPATTRRYSMDGQQERPVSMQNGYGQVQQQQQLPLHPPPMSSPAQGNQMYAQPSYPSTAGQPLVSAMNGGYTQLPSLPAFQLPQSYSGPGGPGPGTAMSPPAMSGASQYDIPPSSIGSMADFNNFDQFPSGYAMAVFGGDGFNHSPQPGMGDAHFIQQLFETGNFSMMEEPSPPGDQMVYQSQLPGAPLPKFEPPTVVDEQSSKPENWEENISPTINGMDLSMRECIVTEKKQARLIAMVRSFDDVERLPGRKCKEDILAGDTDDDNHPLSVNMLKTYITSYWLHTHQQMPIMHRPTFNPETCPDLLLLAMSCLGACCLERTHAAELIKNCAELAFFCAHHIRWEVFKDAEFRPTAKLWTFQTMLLLELFEKMYSTRDLHERAHIHHATTLTVMRRGSSLIGRAVIETPSGSGAAPAISGQDPTRTPPGPEGTVNTSGVNTPDAWWNRWITVEATKRVAFAAFIIDSTHATLFGHAAVMSPHDIRLQLPCDEALWSATSSAEVRRTEASLLANGIKPTMFMEGLKKCLAGQKVRTPNVFNRVILMAGLLNYCWQLSQRDESVKSLGVGTGNSKGWQSTLRAAFDHWRNDFDESLSSSTNDSNDYLPVSQSENKSRCHKDHRDNVFESNTCLHSLAHMAMHIAIVDCEMFAGAPRSLGREVTDADRAIVRRNMCERWAPSATARDAVFHALRFLCEVLLPQPEVDEEGNVKQNGMPPPLRFTYSARDDYLLNRPWILYYAVMIVWSYGYALDGPLTHSYNQLNTRESQILDMHHYLTRVGGVARPDDLESLRDRNSCLGLLILLRECFSQPRWELMHEAGDMLQRCIDHLLPQSGSNHSQVRA</sequence>
<evidence type="ECO:0000313" key="11">
    <source>
        <dbReference type="Proteomes" id="UP000756132"/>
    </source>
</evidence>